<feature type="compositionally biased region" description="Low complexity" evidence="6">
    <location>
        <begin position="1634"/>
        <end position="1651"/>
    </location>
</feature>
<feature type="region of interest" description="Disordered" evidence="6">
    <location>
        <begin position="1073"/>
        <end position="1092"/>
    </location>
</feature>
<keyword evidence="2" id="KW-0812">Transmembrane</keyword>
<evidence type="ECO:0000313" key="9">
    <source>
        <dbReference type="Proteomes" id="UP001075354"/>
    </source>
</evidence>
<accession>A0AAV7XQR8</accession>
<dbReference type="Proteomes" id="UP001075354">
    <property type="component" value="Chromosome 7"/>
</dbReference>
<feature type="region of interest" description="Disordered" evidence="6">
    <location>
        <begin position="1634"/>
        <end position="1664"/>
    </location>
</feature>
<comment type="subcellular location">
    <subcellularLocation>
        <location evidence="1">Membrane</location>
    </subcellularLocation>
</comment>
<evidence type="ECO:0000256" key="2">
    <source>
        <dbReference type="ARBA" id="ARBA00022692"/>
    </source>
</evidence>
<evidence type="ECO:0000313" key="8">
    <source>
        <dbReference type="EMBL" id="KAJ1526026.1"/>
    </source>
</evidence>
<keyword evidence="5" id="KW-0325">Glycoprotein</keyword>
<dbReference type="PANTHER" id="PTHR24060">
    <property type="entry name" value="METABOTROPIC GLUTAMATE RECEPTOR"/>
    <property type="match status" value="1"/>
</dbReference>
<keyword evidence="9" id="KW-1185">Reference proteome</keyword>
<dbReference type="InterPro" id="IPR050726">
    <property type="entry name" value="mGluR"/>
</dbReference>
<protein>
    <recommendedName>
        <fullName evidence="7">Receptor ligand binding region domain-containing protein</fullName>
    </recommendedName>
</protein>
<evidence type="ECO:0000256" key="5">
    <source>
        <dbReference type="ARBA" id="ARBA00023180"/>
    </source>
</evidence>
<evidence type="ECO:0000256" key="6">
    <source>
        <dbReference type="SAM" id="MobiDB-lite"/>
    </source>
</evidence>
<dbReference type="EMBL" id="JAPTSV010000007">
    <property type="protein sequence ID" value="KAJ1526026.1"/>
    <property type="molecule type" value="Genomic_DNA"/>
</dbReference>
<feature type="region of interest" description="Disordered" evidence="6">
    <location>
        <begin position="374"/>
        <end position="400"/>
    </location>
</feature>
<evidence type="ECO:0000256" key="3">
    <source>
        <dbReference type="ARBA" id="ARBA00022989"/>
    </source>
</evidence>
<proteinExistence type="predicted"/>
<comment type="caution">
    <text evidence="8">The sequence shown here is derived from an EMBL/GenBank/DDBJ whole genome shotgun (WGS) entry which is preliminary data.</text>
</comment>
<feature type="domain" description="Receptor ligand binding region" evidence="7">
    <location>
        <begin position="454"/>
        <end position="727"/>
    </location>
</feature>
<gene>
    <name evidence="8" type="ORF">ONE63_009196</name>
</gene>
<name>A0AAV7XQR8_9NEOP</name>
<dbReference type="Gene3D" id="3.40.50.2300">
    <property type="match status" value="4"/>
</dbReference>
<dbReference type="SUPFAM" id="SSF53822">
    <property type="entry name" value="Periplasmic binding protein-like I"/>
    <property type="match status" value="3"/>
</dbReference>
<evidence type="ECO:0000256" key="4">
    <source>
        <dbReference type="ARBA" id="ARBA00023136"/>
    </source>
</evidence>
<evidence type="ECO:0000256" key="1">
    <source>
        <dbReference type="ARBA" id="ARBA00004370"/>
    </source>
</evidence>
<keyword evidence="4" id="KW-0472">Membrane</keyword>
<dbReference type="Pfam" id="PF01094">
    <property type="entry name" value="ANF_receptor"/>
    <property type="match status" value="2"/>
</dbReference>
<dbReference type="InterPro" id="IPR001828">
    <property type="entry name" value="ANF_lig-bd_rcpt"/>
</dbReference>
<keyword evidence="3" id="KW-1133">Transmembrane helix</keyword>
<reference evidence="8" key="1">
    <citation type="submission" date="2022-12" db="EMBL/GenBank/DDBJ databases">
        <title>Chromosome-level genome assembly of the bean flower thrips Megalurothrips usitatus.</title>
        <authorList>
            <person name="Ma L."/>
            <person name="Liu Q."/>
            <person name="Li H."/>
            <person name="Cai W."/>
        </authorList>
    </citation>
    <scope>NUCLEOTIDE SEQUENCE</scope>
    <source>
        <strain evidence="8">Cailab_2022a</strain>
    </source>
</reference>
<dbReference type="GO" id="GO:0016020">
    <property type="term" value="C:membrane"/>
    <property type="evidence" value="ECO:0007669"/>
    <property type="project" value="UniProtKB-SubCell"/>
</dbReference>
<sequence length="1937" mass="202805">MVPVAAVDSSHLVQPLQRAQALVAVLQRLEWRRFVVVRGSDAYSEDLWQSLSQLAAGLRAADFCVDSVETFDHEGPGLAQRSAESTASQEVLDVVTDAAVAGLPVVVLMPRAGLRPFLESLREALFEADMPPAAPAALMLLLSDLVAHEDARLLPTGATVYSLATPGVADGAGPAAARVLRDLMPAADAADAADTLADALRSDGLLAAAQPVLAFALALKRSWRDKCPGKQSGVCPPWAAMSRPEFLNAYFAPLAAGIARGERPPDWEPQWGELLLPPRDLVVYRYHAVDGRQQVRPVLRASTVSVSNNNSVASSSSVSVLDEGFHPEEVGVCATRPSVPSAAECERTCLPLQRPSRTGGGRRIESWTNYQDDHLQGLQRDGPDGPQPQPAEVLDSDSEPAALRPTDLIRLVESPQRVYLLLLLPLRRGPADTVLDCAGVDEDQALDVQAVRRAEAFLWAVQRMNQQLARDAGPRDEPLQVGGLVGDTCASRLRAMTLAAGLRPANHDPGEKADRVLAVVNALPLPAARLAADILAERNVTSIAVAQLGAAGPPSPFQLQVDLPLSQMVEAMVQALQQLGWTYVSVVQAHGESPASDHVDGKRMFMDAAAKAGVCVALEWNSGGEDDEATEEAAVSRLLGARAGGARGVVVWADAAGVRRLFRAVTRAIAQGSLRREDLFWMLASPEGDAREVLAEFGNVLAGAAVFSPQRRGVAEFQHFLRQETAAAAADVRAGGGGGGVTGSDHELRWLRLYRERCGGDTVCPADEPAAVAGDWAVVQSVQALAAVLSQLASCPDSDRPWTRGGDVCLPDGGPRPLDAVLADALRWTPSPRADGPVGAEFRFSPDGVGQLAVDVDNFRRRPGAARSRSLGDVHFQRVATFLNGKLTPLDDGLVAYKDSGDEVRVATLTSQCGGNLGSCHRCRQLRGRPNSALGDWLVVEPPPPQQKEPTVYMLATIDVHEPSPNPLQCGQEVSARGMEQLEAFLWAVDQVNSNYSGLRVGAVAVDTCGSSTRTARLVSELLAEAAEQAGGGAELGGGPAGAVVAVLAGGGTPVATPAMEAAAALGLPSVAPAARGPPPHRKTHPPYPLQLGPSNNMLAESVVVLMQRLRWRCVAALYLQDAVDYEETYRQVEGLALRSNISVTGVAVPTGAHSAASTRSSGLRHALLRVREAQSLAHGGARGAVLLLLPAWCVDAVLRTAASLEDEGLWDPEAVTLLAVGGEAEAAFLAHSRQALGALVVRPRAAAVPEFERHFRALRLEENRRNPWFPEFWSGVFHCRGSACRAGPAGPEAGRLHRGLDAYQMAPTINAVLAMGHALQTVRRELCPGPGAAASRQPCRAMTGMTRVRARLLELAPRMAFVGVGPNAVAFSENGENTNVAVEVLNVQVSAHSKAAVAVTVAEVSASGTLSGMAADAARAYVGPEREPVDLLGVLPTCSAAVTTTSTTTTTTEVPEPAAAAGGSNKYLMEMPGVGVGGEPAPALLVLLAAHAPAQAAGLGPGGLGPLHCGELDADALCHLAGAMFAVHRANENASLLQGQGPKLGLIALDTCGQPGRAYSGLFSLLSQPQPARTAPVAALVLDDAALVTPMVSPLLHMQAISQLNSTAEREPQRQAALSDALLDVAVALQGHGSPAAEAQTNPEAAASSPASPPPSSSPSLVVLHGSAPRARSLARHLESASLARCPAHDHDHSAPGPGCLTAVLPMPVSASPAGDNGRSGPLYLLSTQAANSVVILALDSVDEARAVLLAAQSPLVPRLVFLTALPEGPEVSTDGHSVLSMVADSTVTASTATPRDGSLDAAFQEWLARHHATMEDVGMPAAWADSIRASPCDLDHDQWSRADITQAVERVARGVRWAAGNASRAEDDGHLAVRVARYLEAAAETADAAAAEGTTMPPPPQVDTFRIWRGDEALGSWSPQGGLRLSTDPSLLLDE</sequence>
<organism evidence="8 9">
    <name type="scientific">Megalurothrips usitatus</name>
    <name type="common">bean blossom thrips</name>
    <dbReference type="NCBI Taxonomy" id="439358"/>
    <lineage>
        <taxon>Eukaryota</taxon>
        <taxon>Metazoa</taxon>
        <taxon>Ecdysozoa</taxon>
        <taxon>Arthropoda</taxon>
        <taxon>Hexapoda</taxon>
        <taxon>Insecta</taxon>
        <taxon>Pterygota</taxon>
        <taxon>Neoptera</taxon>
        <taxon>Paraneoptera</taxon>
        <taxon>Thysanoptera</taxon>
        <taxon>Terebrantia</taxon>
        <taxon>Thripoidea</taxon>
        <taxon>Thripidae</taxon>
        <taxon>Megalurothrips</taxon>
    </lineage>
</organism>
<evidence type="ECO:0000259" key="7">
    <source>
        <dbReference type="Pfam" id="PF01094"/>
    </source>
</evidence>
<dbReference type="InterPro" id="IPR028082">
    <property type="entry name" value="Peripla_BP_I"/>
</dbReference>
<feature type="domain" description="Receptor ligand binding region" evidence="7">
    <location>
        <begin position="982"/>
        <end position="1157"/>
    </location>
</feature>